<dbReference type="GO" id="GO:0072659">
    <property type="term" value="P:protein localization to plasma membrane"/>
    <property type="evidence" value="ECO:0007669"/>
    <property type="project" value="TreeGrafter"/>
</dbReference>
<feature type="region of interest" description="Disordered" evidence="7">
    <location>
        <begin position="35"/>
        <end position="80"/>
    </location>
</feature>
<dbReference type="Proteomes" id="UP000700334">
    <property type="component" value="Unassembled WGS sequence"/>
</dbReference>
<feature type="compositionally biased region" description="Polar residues" evidence="7">
    <location>
        <begin position="376"/>
        <end position="386"/>
    </location>
</feature>
<dbReference type="InterPro" id="IPR016024">
    <property type="entry name" value="ARM-type_fold"/>
</dbReference>
<evidence type="ECO:0000256" key="3">
    <source>
        <dbReference type="ARBA" id="ARBA00022737"/>
    </source>
</evidence>
<dbReference type="OrthoDB" id="3245100at2759"/>
<dbReference type="SUPFAM" id="SSF48371">
    <property type="entry name" value="ARM repeat"/>
    <property type="match status" value="1"/>
</dbReference>
<protein>
    <submittedName>
        <fullName evidence="9">Plakophilin-2</fullName>
    </submittedName>
</protein>
<dbReference type="GO" id="GO:0002934">
    <property type="term" value="P:desmosome organization"/>
    <property type="evidence" value="ECO:0007669"/>
    <property type="project" value="TreeGrafter"/>
</dbReference>
<dbReference type="PANTHER" id="PTHR10372">
    <property type="entry name" value="PLAKOPHILLIN-RELATED"/>
    <property type="match status" value="1"/>
</dbReference>
<evidence type="ECO:0000256" key="7">
    <source>
        <dbReference type="SAM" id="MobiDB-lite"/>
    </source>
</evidence>
<feature type="repeat" description="ARM" evidence="6">
    <location>
        <begin position="483"/>
        <end position="518"/>
    </location>
</feature>
<evidence type="ECO:0000313" key="10">
    <source>
        <dbReference type="Proteomes" id="UP000700334"/>
    </source>
</evidence>
<sequence>MVMVMMVVVGKLVVLMVMMLVMMIEVVVGDGAGADGDGDDGGDGNRGMSRQSTERTDENYLPRGPALPASSGSTTRQGGVDPGVSCSTCRCWVCGAGRALASCWVGRPSGPMAATMAASSSPAECGYIRTVLGQQILGQLDSSSLALPSEAKLRLAGSSGRSGVAKSLRIQEQVQQTLARKGRSALGSGNLHRTSSVPEYVYNLHLVENNFAGGRTPVTLTYDMLKAGTTATYDSRWGRAPGWHSSQRSVEERAWRQPLRRLEVSPDSSPERARYAHSLCEQPRCAQRGPSLRVPDARQTLMMPPRYARSDAAGLGFSSTTTRARDSYHVQTRLGSTTDWVFDGPRPGTSHSLSNLLEKENYATGRMPPQLHRGTRTSWRQSSFHSARSAREAGPSVVVDSGRRAHMTAGQVAAVGAGTAPLDRTGLPDTPLGSADMEMTLERAVGMLDADHTPPARICAAATFIQHECFQKAEARKRVNQLHGIPKLLQLLKVQSEDVQRAACGALRNLVFEDNDNKVEVAELNGVPRLLQVLRQTRDLETKKQITGLLWNLSSNDKLKHLMITEALLTLTENIIIPFSGWPEGDYPKANGLLDFDIFYNVTGCLRQLGEVGTISAMQKQMLVRQLWALSVSSAIKWQKPLISPISSSCIWIIPNPGQKNMSSAGPDGRKVMRRSDGLIDSLVHYVRGTIADYQPDDKATENCVCILHNLSYQLEAELPERYSQSIYVQNRTVQADDNKSVGCFGSRSRKIKEHYQDLPMPEEKSNPKGVEWLWHSIVTRMYLSLIAKSTRSYTQEAALGALQNLTAGSGPMPTAVSQTVVQKENGLQHARKTLHVGDPAVKKAAVSLLRNLSRNLALQNEIAKETLPDLVSIIPDTTPRTELLIETTASACYTLTNIIQNSYQNARDLLNTGGLQKIMAISTGDSYGTSKASKAASVLLYSMWTHTELHNAFKKAQFKKTDFVNSRTAKAYHALKD</sequence>
<keyword evidence="10" id="KW-1185">Reference proteome</keyword>
<dbReference type="EMBL" id="JAGFMF010011800">
    <property type="protein sequence ID" value="KAG8512276.1"/>
    <property type="molecule type" value="Genomic_DNA"/>
</dbReference>
<dbReference type="InterPro" id="IPR011989">
    <property type="entry name" value="ARM-like"/>
</dbReference>
<accession>A0A8J5ZZ83</accession>
<dbReference type="InterPro" id="IPR028435">
    <property type="entry name" value="Plakophilin/d_Catenin"/>
</dbReference>
<feature type="repeat" description="ARM" evidence="6">
    <location>
        <begin position="525"/>
        <end position="568"/>
    </location>
</feature>
<dbReference type="GO" id="GO:0005737">
    <property type="term" value="C:cytoplasm"/>
    <property type="evidence" value="ECO:0007669"/>
    <property type="project" value="TreeGrafter"/>
</dbReference>
<dbReference type="Pfam" id="PF00514">
    <property type="entry name" value="Arm"/>
    <property type="match status" value="2"/>
</dbReference>
<proteinExistence type="inferred from homology"/>
<evidence type="ECO:0000256" key="5">
    <source>
        <dbReference type="ARBA" id="ARBA00022949"/>
    </source>
</evidence>
<evidence type="ECO:0000256" key="4">
    <source>
        <dbReference type="ARBA" id="ARBA00022889"/>
    </source>
</evidence>
<dbReference type="SMART" id="SM00185">
    <property type="entry name" value="ARM"/>
    <property type="match status" value="5"/>
</dbReference>
<keyword evidence="3" id="KW-0677">Repeat</keyword>
<feature type="chain" id="PRO_5035193296" evidence="8">
    <location>
        <begin position="30"/>
        <end position="978"/>
    </location>
</feature>
<dbReference type="Gene3D" id="1.25.10.10">
    <property type="entry name" value="Leucine-rich Repeat Variant"/>
    <property type="match status" value="1"/>
</dbReference>
<feature type="signal peptide" evidence="8">
    <location>
        <begin position="1"/>
        <end position="29"/>
    </location>
</feature>
<evidence type="ECO:0000256" key="6">
    <source>
        <dbReference type="PROSITE-ProRule" id="PRU00259"/>
    </source>
</evidence>
<keyword evidence="8" id="KW-0732">Signal</keyword>
<evidence type="ECO:0000256" key="1">
    <source>
        <dbReference type="ARBA" id="ARBA00004282"/>
    </source>
</evidence>
<dbReference type="GO" id="GO:0005634">
    <property type="term" value="C:nucleus"/>
    <property type="evidence" value="ECO:0007669"/>
    <property type="project" value="TreeGrafter"/>
</dbReference>
<dbReference type="PANTHER" id="PTHR10372:SF25">
    <property type="entry name" value="PLAKOPHILIN-2"/>
    <property type="match status" value="1"/>
</dbReference>
<evidence type="ECO:0000256" key="2">
    <source>
        <dbReference type="ARBA" id="ARBA00005462"/>
    </source>
</evidence>
<organism evidence="9 10">
    <name type="scientific">Galemys pyrenaicus</name>
    <name type="common">Iberian desman</name>
    <name type="synonym">Pyrenean desman</name>
    <dbReference type="NCBI Taxonomy" id="202257"/>
    <lineage>
        <taxon>Eukaryota</taxon>
        <taxon>Metazoa</taxon>
        <taxon>Chordata</taxon>
        <taxon>Craniata</taxon>
        <taxon>Vertebrata</taxon>
        <taxon>Euteleostomi</taxon>
        <taxon>Mammalia</taxon>
        <taxon>Eutheria</taxon>
        <taxon>Laurasiatheria</taxon>
        <taxon>Eulipotyphla</taxon>
        <taxon>Talpidae</taxon>
        <taxon>Galemys</taxon>
    </lineage>
</organism>
<comment type="caution">
    <text evidence="9">The sequence shown here is derived from an EMBL/GenBank/DDBJ whole genome shotgun (WGS) entry which is preliminary data.</text>
</comment>
<dbReference type="AlphaFoldDB" id="A0A8J5ZZ83"/>
<feature type="region of interest" description="Disordered" evidence="7">
    <location>
        <begin position="366"/>
        <end position="397"/>
    </location>
</feature>
<gene>
    <name evidence="9" type="ORF">J0S82_012371</name>
</gene>
<dbReference type="FunFam" id="1.25.10.10:FF:001502">
    <property type="entry name" value="Uncharacterized protein"/>
    <property type="match status" value="1"/>
</dbReference>
<dbReference type="InterPro" id="IPR000225">
    <property type="entry name" value="Armadillo"/>
</dbReference>
<evidence type="ECO:0000313" key="9">
    <source>
        <dbReference type="EMBL" id="KAG8512276.1"/>
    </source>
</evidence>
<dbReference type="GO" id="GO:0005912">
    <property type="term" value="C:adherens junction"/>
    <property type="evidence" value="ECO:0007669"/>
    <property type="project" value="TreeGrafter"/>
</dbReference>
<dbReference type="PROSITE" id="PS50176">
    <property type="entry name" value="ARM_REPEAT"/>
    <property type="match status" value="2"/>
</dbReference>
<dbReference type="GO" id="GO:0005886">
    <property type="term" value="C:plasma membrane"/>
    <property type="evidence" value="ECO:0007669"/>
    <property type="project" value="TreeGrafter"/>
</dbReference>
<dbReference type="GO" id="GO:0098609">
    <property type="term" value="P:cell-cell adhesion"/>
    <property type="evidence" value="ECO:0007669"/>
    <property type="project" value="InterPro"/>
</dbReference>
<name>A0A8J5ZZ83_GALPY</name>
<keyword evidence="4" id="KW-0130">Cell adhesion</keyword>
<evidence type="ECO:0000256" key="8">
    <source>
        <dbReference type="SAM" id="SignalP"/>
    </source>
</evidence>
<reference evidence="9" key="1">
    <citation type="journal article" date="2021" name="Evol. Appl.">
        <title>The genome of the Pyrenean desman and the effects of bottlenecks and inbreeding on the genomic landscape of an endangered species.</title>
        <authorList>
            <person name="Escoda L."/>
            <person name="Castresana J."/>
        </authorList>
    </citation>
    <scope>NUCLEOTIDE SEQUENCE</scope>
    <source>
        <strain evidence="9">IBE-C5619</strain>
    </source>
</reference>
<dbReference type="GO" id="GO:0045110">
    <property type="term" value="P:intermediate filament bundle assembly"/>
    <property type="evidence" value="ECO:0007669"/>
    <property type="project" value="TreeGrafter"/>
</dbReference>
<keyword evidence="5" id="KW-0965">Cell junction</keyword>
<dbReference type="GO" id="GO:0014704">
    <property type="term" value="C:intercalated disc"/>
    <property type="evidence" value="ECO:0007669"/>
    <property type="project" value="TreeGrafter"/>
</dbReference>
<dbReference type="GO" id="GO:0007507">
    <property type="term" value="P:heart development"/>
    <property type="evidence" value="ECO:0007669"/>
    <property type="project" value="TreeGrafter"/>
</dbReference>
<comment type="subcellular location">
    <subcellularLocation>
        <location evidence="1">Cell junction</location>
    </subcellularLocation>
</comment>
<comment type="similarity">
    <text evidence="2">Belongs to the beta-catenin family.</text>
</comment>